<feature type="transmembrane region" description="Helical" evidence="8">
    <location>
        <begin position="393"/>
        <end position="419"/>
    </location>
</feature>
<evidence type="ECO:0000313" key="10">
    <source>
        <dbReference type="EMBL" id="CUV08656.1"/>
    </source>
</evidence>
<dbReference type="InterPro" id="IPR038076">
    <property type="entry name" value="MgtE_N_sf"/>
</dbReference>
<evidence type="ECO:0000256" key="2">
    <source>
        <dbReference type="ARBA" id="ARBA00009749"/>
    </source>
</evidence>
<dbReference type="Pfam" id="PF01769">
    <property type="entry name" value="MgtE"/>
    <property type="match status" value="1"/>
</dbReference>
<dbReference type="EMBL" id="FAXC01000101">
    <property type="protein sequence ID" value="CUV08656.1"/>
    <property type="molecule type" value="Genomic_DNA"/>
</dbReference>
<dbReference type="Pfam" id="PF03448">
    <property type="entry name" value="MgtE_N"/>
    <property type="match status" value="1"/>
</dbReference>
<protein>
    <submittedName>
        <fullName evidence="10">Mg/Co/Ni transporter MgtE / CBS domain</fullName>
    </submittedName>
</protein>
<keyword evidence="6 8" id="KW-1133">Transmembrane helix</keyword>
<keyword evidence="5" id="KW-0460">Magnesium</keyword>
<gene>
    <name evidence="10" type="ORF">MGWOODY_Mmi915</name>
</gene>
<evidence type="ECO:0000256" key="5">
    <source>
        <dbReference type="ARBA" id="ARBA00022842"/>
    </source>
</evidence>
<dbReference type="Gene3D" id="1.10.357.20">
    <property type="entry name" value="SLC41 divalent cation transporters, integral membrane domain"/>
    <property type="match status" value="1"/>
</dbReference>
<name>A0A160VDU0_9ZZZZ</name>
<dbReference type="InterPro" id="IPR046342">
    <property type="entry name" value="CBS_dom_sf"/>
</dbReference>
<proteinExistence type="inferred from homology"/>
<keyword evidence="4 8" id="KW-0812">Transmembrane</keyword>
<dbReference type="SMART" id="SM00116">
    <property type="entry name" value="CBS"/>
    <property type="match status" value="2"/>
</dbReference>
<dbReference type="InterPro" id="IPR006668">
    <property type="entry name" value="Mg_transptr_MgtE_intracell_dom"/>
</dbReference>
<dbReference type="GO" id="GO:0015095">
    <property type="term" value="F:magnesium ion transmembrane transporter activity"/>
    <property type="evidence" value="ECO:0007669"/>
    <property type="project" value="InterPro"/>
</dbReference>
<sequence length="456" mass="50401">MRQKMISNEIIILRDTFRRLLRRKANTNLTKLIEKTHPADMALLFRFFSEIEQNELFTIMRPGEHTGEFLGELDELIIKRLIENETPQHVADLIEFTSSNDQASILSVINEEASQAILDLLKSEEQEEVEEIMGYPEDSAGTLMYTDVFTLHENTLAKEAINVLQDHESSEMVFYLYVIDDGERLVGVISLRDLVTTPPDTELKAIMIRSPHTVRPETDQEEVARIVSQYNYLAVPVIDQEGQLLGIVTVDEIVDVIREEATEDFLQMAGAGKDREILMKSSWDNARSRLPWLFASWIGGICAAAVIGIFDNTLQGTLALAAFIPVVIGMGGNIGTQTSTLVVRGLATGRVNVGNNINIIFKEIRVGMILGILYGLLLGLFAIMRFVDISPYLGLVVGLGIASSMLIATAFGSLVPLLLHRIDVDPAIATGPFVTTSIDILGVGLYLGIAKIFLPV</sequence>
<feature type="domain" description="CBS" evidence="9">
    <location>
        <begin position="144"/>
        <end position="206"/>
    </location>
</feature>
<feature type="transmembrane region" description="Helical" evidence="8">
    <location>
        <begin position="290"/>
        <end position="310"/>
    </location>
</feature>
<feature type="transmembrane region" description="Helical" evidence="8">
    <location>
        <begin position="366"/>
        <end position="387"/>
    </location>
</feature>
<dbReference type="InterPro" id="IPR036739">
    <property type="entry name" value="SLC41_membr_dom_sf"/>
</dbReference>
<accession>A0A160VDU0</accession>
<evidence type="ECO:0000256" key="7">
    <source>
        <dbReference type="ARBA" id="ARBA00023136"/>
    </source>
</evidence>
<dbReference type="InterPro" id="IPR006667">
    <property type="entry name" value="SLC41_membr_dom"/>
</dbReference>
<evidence type="ECO:0000256" key="3">
    <source>
        <dbReference type="ARBA" id="ARBA00022448"/>
    </source>
</evidence>
<comment type="subcellular location">
    <subcellularLocation>
        <location evidence="1">Membrane</location>
        <topology evidence="1">Multi-pass membrane protein</topology>
    </subcellularLocation>
</comment>
<dbReference type="SMART" id="SM00924">
    <property type="entry name" value="MgtE_N"/>
    <property type="match status" value="1"/>
</dbReference>
<dbReference type="InterPro" id="IPR000644">
    <property type="entry name" value="CBS_dom"/>
</dbReference>
<dbReference type="CDD" id="cd04606">
    <property type="entry name" value="CBS_pair_Mg_transporter"/>
    <property type="match status" value="1"/>
</dbReference>
<comment type="similarity">
    <text evidence="2">Belongs to the SLC41A transporter family.</text>
</comment>
<evidence type="ECO:0000259" key="9">
    <source>
        <dbReference type="PROSITE" id="PS51371"/>
    </source>
</evidence>
<feature type="transmembrane region" description="Helical" evidence="8">
    <location>
        <begin position="431"/>
        <end position="454"/>
    </location>
</feature>
<dbReference type="SUPFAM" id="SSF54631">
    <property type="entry name" value="CBS-domain pair"/>
    <property type="match status" value="1"/>
</dbReference>
<dbReference type="PANTHER" id="PTHR43773:SF1">
    <property type="entry name" value="MAGNESIUM TRANSPORTER MGTE"/>
    <property type="match status" value="1"/>
</dbReference>
<evidence type="ECO:0000256" key="8">
    <source>
        <dbReference type="SAM" id="Phobius"/>
    </source>
</evidence>
<dbReference type="PROSITE" id="PS51371">
    <property type="entry name" value="CBS"/>
    <property type="match status" value="2"/>
</dbReference>
<feature type="transmembrane region" description="Helical" evidence="8">
    <location>
        <begin position="316"/>
        <end position="334"/>
    </location>
</feature>
<organism evidence="10">
    <name type="scientific">hydrothermal vent metagenome</name>
    <dbReference type="NCBI Taxonomy" id="652676"/>
    <lineage>
        <taxon>unclassified sequences</taxon>
        <taxon>metagenomes</taxon>
        <taxon>ecological metagenomes</taxon>
    </lineage>
</organism>
<keyword evidence="7 8" id="KW-0472">Membrane</keyword>
<dbReference type="SUPFAM" id="SSF161093">
    <property type="entry name" value="MgtE membrane domain-like"/>
    <property type="match status" value="1"/>
</dbReference>
<reference evidence="10" key="1">
    <citation type="submission" date="2015-10" db="EMBL/GenBank/DDBJ databases">
        <authorList>
            <person name="Gilbert D.G."/>
        </authorList>
    </citation>
    <scope>NUCLEOTIDE SEQUENCE</scope>
</reference>
<dbReference type="GO" id="GO:0016020">
    <property type="term" value="C:membrane"/>
    <property type="evidence" value="ECO:0007669"/>
    <property type="project" value="UniProtKB-SubCell"/>
</dbReference>
<dbReference type="Pfam" id="PF00571">
    <property type="entry name" value="CBS"/>
    <property type="match status" value="2"/>
</dbReference>
<dbReference type="AlphaFoldDB" id="A0A160VDU0"/>
<evidence type="ECO:0000256" key="4">
    <source>
        <dbReference type="ARBA" id="ARBA00022692"/>
    </source>
</evidence>
<dbReference type="Gene3D" id="3.10.580.10">
    <property type="entry name" value="CBS-domain"/>
    <property type="match status" value="1"/>
</dbReference>
<dbReference type="NCBIfam" id="TIGR00400">
    <property type="entry name" value="mgtE"/>
    <property type="match status" value="1"/>
</dbReference>
<dbReference type="PANTHER" id="PTHR43773">
    <property type="entry name" value="MAGNESIUM TRANSPORTER MGTE"/>
    <property type="match status" value="1"/>
</dbReference>
<dbReference type="SUPFAM" id="SSF158791">
    <property type="entry name" value="MgtE N-terminal domain-like"/>
    <property type="match status" value="1"/>
</dbReference>
<dbReference type="Gene3D" id="1.25.60.10">
    <property type="entry name" value="MgtE N-terminal domain-like"/>
    <property type="match status" value="1"/>
</dbReference>
<feature type="domain" description="CBS" evidence="9">
    <location>
        <begin position="207"/>
        <end position="263"/>
    </location>
</feature>
<evidence type="ECO:0000256" key="6">
    <source>
        <dbReference type="ARBA" id="ARBA00022989"/>
    </source>
</evidence>
<dbReference type="InterPro" id="IPR006669">
    <property type="entry name" value="MgtE_transporter"/>
</dbReference>
<keyword evidence="3" id="KW-0813">Transport</keyword>
<evidence type="ECO:0000256" key="1">
    <source>
        <dbReference type="ARBA" id="ARBA00004141"/>
    </source>
</evidence>